<proteinExistence type="predicted"/>
<feature type="compositionally biased region" description="Polar residues" evidence="1">
    <location>
        <begin position="53"/>
        <end position="67"/>
    </location>
</feature>
<organism evidence="2 3">
    <name type="scientific">Desulfovibrio fairfieldensis</name>
    <dbReference type="NCBI Taxonomy" id="44742"/>
    <lineage>
        <taxon>Bacteria</taxon>
        <taxon>Pseudomonadati</taxon>
        <taxon>Thermodesulfobacteriota</taxon>
        <taxon>Desulfovibrionia</taxon>
        <taxon>Desulfovibrionales</taxon>
        <taxon>Desulfovibrionaceae</taxon>
        <taxon>Desulfovibrio</taxon>
    </lineage>
</organism>
<accession>A0A0X8JKX2</accession>
<evidence type="ECO:0000313" key="3">
    <source>
        <dbReference type="Proteomes" id="UP000069241"/>
    </source>
</evidence>
<dbReference type="KEGG" id="dfi:AXF13_11310"/>
<reference evidence="3" key="1">
    <citation type="submission" date="2016-02" db="EMBL/GenBank/DDBJ databases">
        <authorList>
            <person name="Holder M.E."/>
            <person name="Ajami N.J."/>
            <person name="Petrosino J.F."/>
        </authorList>
    </citation>
    <scope>NUCLEOTIDE SEQUENCE [LARGE SCALE GENOMIC DNA]</scope>
    <source>
        <strain evidence="3">CCUG 45958</strain>
    </source>
</reference>
<keyword evidence="3" id="KW-1185">Reference proteome</keyword>
<dbReference type="EMBL" id="CP014229">
    <property type="protein sequence ID" value="AMD90660.1"/>
    <property type="molecule type" value="Genomic_DNA"/>
</dbReference>
<dbReference type="STRING" id="44742.AXF13_11310"/>
<sequence>MRRPGLIRAVLRRLMNLRTLRRGPMGGRRMPVRRGRGPLAAGGQAEKGRDQQGRGTETQKMTQATHGGSSGNKKGLTFYGQTFLVQRKPTGKPGNPA</sequence>
<dbReference type="AlphaFoldDB" id="A0A0X8JKX2"/>
<protein>
    <submittedName>
        <fullName evidence="2">Uncharacterized protein</fullName>
    </submittedName>
</protein>
<evidence type="ECO:0000256" key="1">
    <source>
        <dbReference type="SAM" id="MobiDB-lite"/>
    </source>
</evidence>
<feature type="region of interest" description="Disordered" evidence="1">
    <location>
        <begin position="20"/>
        <end position="97"/>
    </location>
</feature>
<name>A0A0X8JKX2_9BACT</name>
<evidence type="ECO:0000313" key="2">
    <source>
        <dbReference type="EMBL" id="AMD90660.1"/>
    </source>
</evidence>
<dbReference type="Proteomes" id="UP000069241">
    <property type="component" value="Chromosome"/>
</dbReference>
<gene>
    <name evidence="2" type="ORF">AXF13_11310</name>
</gene>